<evidence type="ECO:0000256" key="7">
    <source>
        <dbReference type="ARBA" id="ARBA00022605"/>
    </source>
</evidence>
<comment type="pathway">
    <text evidence="3 13 14">Amino-acid biosynthesis; L-leucine biosynthesis; L-leucine from 3-methyl-2-oxobutanoate: step 3/4.</text>
</comment>
<organism evidence="16 17">
    <name type="scientific">Hyphococcus lacteus</name>
    <dbReference type="NCBI Taxonomy" id="3143536"/>
    <lineage>
        <taxon>Bacteria</taxon>
        <taxon>Pseudomonadati</taxon>
        <taxon>Pseudomonadota</taxon>
        <taxon>Alphaproteobacteria</taxon>
        <taxon>Parvularculales</taxon>
        <taxon>Parvularculaceae</taxon>
        <taxon>Hyphococcus</taxon>
    </lineage>
</organism>
<evidence type="ECO:0000256" key="11">
    <source>
        <dbReference type="ARBA" id="ARBA00023027"/>
    </source>
</evidence>
<sequence>MVGKIAFLPGDGVGREVAGAARKVLVAAAQKYGVSLEFNECVFGGAAIDECGDPLPEQTKTVCLEADAVLLGAVGGPKWDGATIRPEQGLLGLRSALDVYANLRPIQVAKGMEGFSPLKKEIATDVDLLIVRELTGGLYFGKREEGMDTARDECLYTRAEVTRVARIAFEAARKRDGRVTSVDKANVLATSRLWRNAVNELHEKDYADVKLDHMLVDAMSMKLIQAPSSFDVVLTENLFGDILSDEASVLSGSIGLAPSASLGDGRRGLYEPIHGSAPDIAGQGKANPVGMLLSAAMMMRFSLDQAEIASCIENAISRALAAGRGTGDIGGKDSCMSLTDYICETL</sequence>
<feature type="domain" description="Isopropylmalate dehydrogenase-like" evidence="15">
    <location>
        <begin position="4"/>
        <end position="342"/>
    </location>
</feature>
<reference evidence="16 17" key="1">
    <citation type="submission" date="2024-05" db="EMBL/GenBank/DDBJ databases">
        <title>Three bacterial strains, DH-69, EH-24, and ECK-19 isolated from coastal sediments.</title>
        <authorList>
            <person name="Ye Y.-Q."/>
            <person name="Du Z.-J."/>
        </authorList>
    </citation>
    <scope>NUCLEOTIDE SEQUENCE [LARGE SCALE GENOMIC DNA]</scope>
    <source>
        <strain evidence="16 17">ECK-19</strain>
    </source>
</reference>
<dbReference type="InterPro" id="IPR024084">
    <property type="entry name" value="IsoPropMal-DH-like_dom"/>
</dbReference>
<evidence type="ECO:0000256" key="1">
    <source>
        <dbReference type="ARBA" id="ARBA00000624"/>
    </source>
</evidence>
<feature type="binding site" evidence="13">
    <location>
        <position position="241"/>
    </location>
    <ligand>
        <name>Mg(2+)</name>
        <dbReference type="ChEBI" id="CHEBI:18420"/>
    </ligand>
</feature>
<dbReference type="NCBIfam" id="TIGR00169">
    <property type="entry name" value="leuB"/>
    <property type="match status" value="1"/>
</dbReference>
<comment type="subcellular location">
    <subcellularLocation>
        <location evidence="13">Cytoplasm</location>
    </subcellularLocation>
</comment>
<dbReference type="RefSeq" id="WP_369313887.1">
    <property type="nucleotide sequence ID" value="NZ_JBEHZE010000001.1"/>
</dbReference>
<dbReference type="InterPro" id="IPR004429">
    <property type="entry name" value="Isopropylmalate_DH"/>
</dbReference>
<proteinExistence type="inferred from homology"/>
<evidence type="ECO:0000256" key="10">
    <source>
        <dbReference type="ARBA" id="ARBA00023002"/>
    </source>
</evidence>
<feature type="binding site" evidence="13">
    <location>
        <position position="94"/>
    </location>
    <ligand>
        <name>substrate</name>
    </ligand>
</feature>
<feature type="binding site" evidence="13">
    <location>
        <position position="217"/>
    </location>
    <ligand>
        <name>substrate</name>
    </ligand>
</feature>
<dbReference type="PANTHER" id="PTHR42979">
    <property type="entry name" value="3-ISOPROPYLMALATE DEHYDROGENASE"/>
    <property type="match status" value="1"/>
</dbReference>
<keyword evidence="13" id="KW-0963">Cytoplasm</keyword>
<feature type="binding site" evidence="13">
    <location>
        <position position="132"/>
    </location>
    <ligand>
        <name>substrate</name>
    </ligand>
</feature>
<comment type="cofactor">
    <cofactor evidence="13 14">
        <name>Mg(2+)</name>
        <dbReference type="ChEBI" id="CHEBI:18420"/>
    </cofactor>
    <cofactor evidence="13 14">
        <name>Mn(2+)</name>
        <dbReference type="ChEBI" id="CHEBI:29035"/>
    </cofactor>
    <text evidence="13 14">Binds 1 Mg(2+) or Mn(2+) ion per subunit.</text>
</comment>
<comment type="similarity">
    <text evidence="4 13">Belongs to the isocitrate and isopropylmalate dehydrogenases family. LeuB type 1 subfamily.</text>
</comment>
<evidence type="ECO:0000256" key="14">
    <source>
        <dbReference type="RuleBase" id="RU004445"/>
    </source>
</evidence>
<keyword evidence="6 13" id="KW-0432">Leucine biosynthesis</keyword>
<evidence type="ECO:0000256" key="5">
    <source>
        <dbReference type="ARBA" id="ARBA00011738"/>
    </source>
</evidence>
<evidence type="ECO:0000256" key="13">
    <source>
        <dbReference type="HAMAP-Rule" id="MF_01033"/>
    </source>
</evidence>
<evidence type="ECO:0000256" key="8">
    <source>
        <dbReference type="ARBA" id="ARBA00022723"/>
    </source>
</evidence>
<keyword evidence="17" id="KW-1185">Reference proteome</keyword>
<evidence type="ECO:0000259" key="15">
    <source>
        <dbReference type="SMART" id="SM01329"/>
    </source>
</evidence>
<gene>
    <name evidence="13 16" type="primary">leuB</name>
    <name evidence="16" type="ORF">ABFZ84_10050</name>
</gene>
<dbReference type="SUPFAM" id="SSF53659">
    <property type="entry name" value="Isocitrate/Isopropylmalate dehydrogenase-like"/>
    <property type="match status" value="1"/>
</dbReference>
<dbReference type="PROSITE" id="PS00470">
    <property type="entry name" value="IDH_IMDH"/>
    <property type="match status" value="1"/>
</dbReference>
<comment type="subunit">
    <text evidence="5 13 14">Homodimer.</text>
</comment>
<evidence type="ECO:0000256" key="4">
    <source>
        <dbReference type="ARBA" id="ARBA00008319"/>
    </source>
</evidence>
<dbReference type="SMART" id="SM01329">
    <property type="entry name" value="Iso_dh"/>
    <property type="match status" value="1"/>
</dbReference>
<keyword evidence="11 13" id="KW-0520">NAD</keyword>
<comment type="catalytic activity">
    <reaction evidence="1 13 14">
        <text>(2R,3S)-3-isopropylmalate + NAD(+) = 4-methyl-2-oxopentanoate + CO2 + NADH</text>
        <dbReference type="Rhea" id="RHEA:32271"/>
        <dbReference type="ChEBI" id="CHEBI:16526"/>
        <dbReference type="ChEBI" id="CHEBI:17865"/>
        <dbReference type="ChEBI" id="CHEBI:35121"/>
        <dbReference type="ChEBI" id="CHEBI:57540"/>
        <dbReference type="ChEBI" id="CHEBI:57945"/>
        <dbReference type="EC" id="1.1.1.85"/>
    </reaction>
</comment>
<dbReference type="GO" id="GO:0003862">
    <property type="term" value="F:3-isopropylmalate dehydrogenase activity"/>
    <property type="evidence" value="ECO:0007669"/>
    <property type="project" value="UniProtKB-EC"/>
</dbReference>
<comment type="caution">
    <text evidence="16">The sequence shown here is derived from an EMBL/GenBank/DDBJ whole genome shotgun (WGS) entry which is preliminary data.</text>
</comment>
<evidence type="ECO:0000256" key="12">
    <source>
        <dbReference type="ARBA" id="ARBA00023304"/>
    </source>
</evidence>
<feature type="binding site" evidence="13">
    <location>
        <begin position="275"/>
        <end position="287"/>
    </location>
    <ligand>
        <name>NAD(+)</name>
        <dbReference type="ChEBI" id="CHEBI:57540"/>
    </ligand>
</feature>
<keyword evidence="10 13" id="KW-0560">Oxidoreductase</keyword>
<evidence type="ECO:0000256" key="3">
    <source>
        <dbReference type="ARBA" id="ARBA00004762"/>
    </source>
</evidence>
<feature type="binding site" evidence="13">
    <location>
        <position position="245"/>
    </location>
    <ligand>
        <name>Mg(2+)</name>
        <dbReference type="ChEBI" id="CHEBI:18420"/>
    </ligand>
</feature>
<keyword evidence="7 13" id="KW-0028">Amino-acid biosynthesis</keyword>
<name>A0ABV3Z510_9PROT</name>
<comment type="caution">
    <text evidence="13">Lacks conserved residue(s) required for the propagation of feature annotation.</text>
</comment>
<dbReference type="InterPro" id="IPR019818">
    <property type="entry name" value="IsoCit/isopropylmalate_DH_CS"/>
</dbReference>
<dbReference type="EC" id="1.1.1.85" evidence="13"/>
<feature type="binding site" evidence="13">
    <location>
        <position position="104"/>
    </location>
    <ligand>
        <name>substrate</name>
    </ligand>
</feature>
<dbReference type="Gene3D" id="3.40.718.10">
    <property type="entry name" value="Isopropylmalate Dehydrogenase"/>
    <property type="match status" value="1"/>
</dbReference>
<comment type="cofactor">
    <cofactor evidence="2">
        <name>Mn(2+)</name>
        <dbReference type="ChEBI" id="CHEBI:29035"/>
    </cofactor>
</comment>
<keyword evidence="9 13" id="KW-0460">Magnesium</keyword>
<keyword evidence="8 13" id="KW-0479">Metal-binding</keyword>
<comment type="function">
    <text evidence="13 14">Catalyzes the oxidation of 3-carboxy-2-hydroxy-4-methylpentanoate (3-isopropylmalate) to 3-carboxy-4-methyl-2-oxopentanoate. The product decarboxylates to 4-methyl-2 oxopentanoate.</text>
</comment>
<dbReference type="PANTHER" id="PTHR42979:SF1">
    <property type="entry name" value="3-ISOPROPYLMALATE DEHYDROGENASE"/>
    <property type="match status" value="1"/>
</dbReference>
<evidence type="ECO:0000313" key="17">
    <source>
        <dbReference type="Proteomes" id="UP001560685"/>
    </source>
</evidence>
<feature type="binding site" evidence="13">
    <location>
        <position position="217"/>
    </location>
    <ligand>
        <name>Mg(2+)</name>
        <dbReference type="ChEBI" id="CHEBI:18420"/>
    </ligand>
</feature>
<protein>
    <recommendedName>
        <fullName evidence="13">3-isopropylmalate dehydrogenase</fullName>
        <ecNumber evidence="13">1.1.1.85</ecNumber>
    </recommendedName>
    <alternativeName>
        <fullName evidence="13">3-IPM-DH</fullName>
    </alternativeName>
    <alternativeName>
        <fullName evidence="13">Beta-IPM dehydrogenase</fullName>
        <shortName evidence="13">IMDH</shortName>
    </alternativeName>
</protein>
<feature type="site" description="Important for catalysis" evidence="13">
    <location>
        <position position="184"/>
    </location>
</feature>
<dbReference type="HAMAP" id="MF_01033">
    <property type="entry name" value="LeuB_type1"/>
    <property type="match status" value="1"/>
</dbReference>
<evidence type="ECO:0000256" key="2">
    <source>
        <dbReference type="ARBA" id="ARBA00001936"/>
    </source>
</evidence>
<keyword evidence="12 13" id="KW-0100">Branched-chain amino acid biosynthesis</keyword>
<dbReference type="Pfam" id="PF00180">
    <property type="entry name" value="Iso_dh"/>
    <property type="match status" value="1"/>
</dbReference>
<evidence type="ECO:0000256" key="6">
    <source>
        <dbReference type="ARBA" id="ARBA00022430"/>
    </source>
</evidence>
<feature type="site" description="Important for catalysis" evidence="13">
    <location>
        <position position="139"/>
    </location>
</feature>
<dbReference type="EMBL" id="JBEHZE010000001">
    <property type="protein sequence ID" value="MEX6633889.1"/>
    <property type="molecule type" value="Genomic_DNA"/>
</dbReference>
<dbReference type="Proteomes" id="UP001560685">
    <property type="component" value="Unassembled WGS sequence"/>
</dbReference>
<evidence type="ECO:0000256" key="9">
    <source>
        <dbReference type="ARBA" id="ARBA00022842"/>
    </source>
</evidence>
<evidence type="ECO:0000313" key="16">
    <source>
        <dbReference type="EMBL" id="MEX6633889.1"/>
    </source>
</evidence>
<accession>A0ABV3Z510</accession>
<keyword evidence="13" id="KW-0464">Manganese</keyword>